<keyword evidence="2" id="KW-0378">Hydrolase</keyword>
<comment type="caution">
    <text evidence="2">The sequence shown here is derived from an EMBL/GenBank/DDBJ whole genome shotgun (WGS) entry which is preliminary data.</text>
</comment>
<dbReference type="Proteomes" id="UP001361239">
    <property type="component" value="Unassembled WGS sequence"/>
</dbReference>
<gene>
    <name evidence="2" type="ORF">WG901_12975</name>
</gene>
<organism evidence="2 3">
    <name type="scientific">Novosphingobium anseongense</name>
    <dbReference type="NCBI Taxonomy" id="3133436"/>
    <lineage>
        <taxon>Bacteria</taxon>
        <taxon>Pseudomonadati</taxon>
        <taxon>Pseudomonadota</taxon>
        <taxon>Alphaproteobacteria</taxon>
        <taxon>Sphingomonadales</taxon>
        <taxon>Sphingomonadaceae</taxon>
        <taxon>Novosphingobium</taxon>
    </lineage>
</organism>
<dbReference type="GO" id="GO:0016787">
    <property type="term" value="F:hydrolase activity"/>
    <property type="evidence" value="ECO:0007669"/>
    <property type="project" value="UniProtKB-KW"/>
</dbReference>
<proteinExistence type="predicted"/>
<dbReference type="EMBL" id="JBBHJZ010000002">
    <property type="protein sequence ID" value="MEJ5977556.1"/>
    <property type="molecule type" value="Genomic_DNA"/>
</dbReference>
<reference evidence="2 3" key="1">
    <citation type="submission" date="2024-03" db="EMBL/GenBank/DDBJ databases">
        <authorList>
            <person name="Jo J.-H."/>
        </authorList>
    </citation>
    <scope>NUCLEOTIDE SEQUENCE [LARGE SCALE GENOMIC DNA]</scope>
    <source>
        <strain evidence="2 3">PS1R-30</strain>
    </source>
</reference>
<feature type="signal peptide" evidence="1">
    <location>
        <begin position="1"/>
        <end position="36"/>
    </location>
</feature>
<name>A0ABU8RY07_9SPHN</name>
<dbReference type="RefSeq" id="WP_339587488.1">
    <property type="nucleotide sequence ID" value="NZ_JBBHJZ010000002.1"/>
</dbReference>
<evidence type="ECO:0000313" key="2">
    <source>
        <dbReference type="EMBL" id="MEJ5977556.1"/>
    </source>
</evidence>
<keyword evidence="3" id="KW-1185">Reference proteome</keyword>
<keyword evidence="1" id="KW-0732">Signal</keyword>
<protein>
    <submittedName>
        <fullName evidence="2">Alpha/beta hydrolase</fullName>
    </submittedName>
</protein>
<sequence>MPVSHRVKELGAQGGMRSIAKLLLPLLSLVATPAMAQEIVYADVTQDAVAPMAAEPAVLTQTAASEELSAERVVATYRPAPVPVGLAAYGPFRVLDEGHAALVDVTDATTPRQFAAMLRDHPGIAVLEMVLCPGTEDDRANLRLGLMLREHGVATHVPDGGFVASGAVELFLAGETRSAEPAALFAVHSWEDDAGRQASDYAADAPKNRAYLDYYQAVGMTSVEARAFYAMTNSVPFSSAKWLSRGELAQWVRLDRAAPVPAPIAGPFQLAALDSSSALP</sequence>
<dbReference type="InterPro" id="IPR029045">
    <property type="entry name" value="ClpP/crotonase-like_dom_sf"/>
</dbReference>
<evidence type="ECO:0000313" key="3">
    <source>
        <dbReference type="Proteomes" id="UP001361239"/>
    </source>
</evidence>
<dbReference type="SUPFAM" id="SSF52096">
    <property type="entry name" value="ClpP/crotonase"/>
    <property type="match status" value="1"/>
</dbReference>
<accession>A0ABU8RY07</accession>
<evidence type="ECO:0000256" key="1">
    <source>
        <dbReference type="SAM" id="SignalP"/>
    </source>
</evidence>
<feature type="chain" id="PRO_5045530909" evidence="1">
    <location>
        <begin position="37"/>
        <end position="280"/>
    </location>
</feature>